<gene>
    <name evidence="1" type="ORF">H8S09_11485</name>
</gene>
<accession>A0A8I0AQD7</accession>
<dbReference type="InterPro" id="IPR043721">
    <property type="entry name" value="DUF5662"/>
</dbReference>
<dbReference type="Pfam" id="PF18907">
    <property type="entry name" value="DUF5662"/>
    <property type="match status" value="1"/>
</dbReference>
<dbReference type="RefSeq" id="WP_117785204.1">
    <property type="nucleotide sequence ID" value="NZ_JACOOX010000006.1"/>
</dbReference>
<keyword evidence="2" id="KW-1185">Reference proteome</keyword>
<dbReference type="Proteomes" id="UP000615234">
    <property type="component" value="Unassembled WGS sequence"/>
</dbReference>
<evidence type="ECO:0000313" key="2">
    <source>
        <dbReference type="Proteomes" id="UP000615234"/>
    </source>
</evidence>
<evidence type="ECO:0000313" key="1">
    <source>
        <dbReference type="EMBL" id="MBC5663484.1"/>
    </source>
</evidence>
<sequence length="184" mass="22021">MNWYKHLKTINHHKWLVMKNCFRVGLYKQGLLHDLSKYSWTEFSVGVKYYQGDRSPNDAEREDKGYTSAWLHHKGRNKHHLEYWVDYSTDHSGALAGCKMPEKYVVEMFCDRIAASKNYNKEKYNDSFPLEYFRKGKARKNHLLHPETDALLESLLVMLAEKGEDYTFDYIRREVLHNKRPKKK</sequence>
<comment type="caution">
    <text evidence="1">The sequence shown here is derived from an EMBL/GenBank/DDBJ whole genome shotgun (WGS) entry which is preliminary data.</text>
</comment>
<protein>
    <submittedName>
        <fullName evidence="1">Catalase</fullName>
    </submittedName>
</protein>
<proteinExistence type="predicted"/>
<name>A0A8I0AQD7_9FIRM</name>
<dbReference type="EMBL" id="JACOOX010000006">
    <property type="protein sequence ID" value="MBC5663484.1"/>
    <property type="molecule type" value="Genomic_DNA"/>
</dbReference>
<dbReference type="AlphaFoldDB" id="A0A8I0AQD7"/>
<reference evidence="1 2" key="1">
    <citation type="submission" date="2020-08" db="EMBL/GenBank/DDBJ databases">
        <title>Genome public.</title>
        <authorList>
            <person name="Liu C."/>
            <person name="Sun Q."/>
        </authorList>
    </citation>
    <scope>NUCLEOTIDE SEQUENCE [LARGE SCALE GENOMIC DNA]</scope>
    <source>
        <strain evidence="1 2">NSJ-10</strain>
    </source>
</reference>
<organism evidence="1 2">
    <name type="scientific">Coprococcus hominis</name>
    <name type="common">ex Liu et al. 2022</name>
    <dbReference type="NCBI Taxonomy" id="2763039"/>
    <lineage>
        <taxon>Bacteria</taxon>
        <taxon>Bacillati</taxon>
        <taxon>Bacillota</taxon>
        <taxon>Clostridia</taxon>
        <taxon>Lachnospirales</taxon>
        <taxon>Lachnospiraceae</taxon>
        <taxon>Coprococcus</taxon>
    </lineage>
</organism>